<organism evidence="2 3">
    <name type="scientific">Chryseotalea sanaruensis</name>
    <dbReference type="NCBI Taxonomy" id="2482724"/>
    <lineage>
        <taxon>Bacteria</taxon>
        <taxon>Pseudomonadati</taxon>
        <taxon>Bacteroidota</taxon>
        <taxon>Cytophagia</taxon>
        <taxon>Cytophagales</taxon>
        <taxon>Chryseotaleaceae</taxon>
        <taxon>Chryseotalea</taxon>
    </lineage>
</organism>
<dbReference type="Proteomes" id="UP000288227">
    <property type="component" value="Unassembled WGS sequence"/>
</dbReference>
<reference evidence="2 3" key="1">
    <citation type="submission" date="2018-11" db="EMBL/GenBank/DDBJ databases">
        <title>Chryseotalea sanarue gen. nov., sp., nov., a member of the family Cytophagaceae, isolated from a brackish lake in Hamamatsu Japan.</title>
        <authorList>
            <person name="Maejima Y."/>
            <person name="Iino T."/>
            <person name="Muraguchi Y."/>
            <person name="Fukuda K."/>
            <person name="Ohkuma M."/>
            <person name="Moriuchi R."/>
            <person name="Dohra H."/>
            <person name="Kimbara K."/>
            <person name="Shintani M."/>
        </authorList>
    </citation>
    <scope>NUCLEOTIDE SEQUENCE [LARGE SCALE GENOMIC DNA]</scope>
    <source>
        <strain evidence="2 3">Ys</strain>
    </source>
</reference>
<feature type="transmembrane region" description="Helical" evidence="1">
    <location>
        <begin position="58"/>
        <end position="77"/>
    </location>
</feature>
<keyword evidence="1" id="KW-1133">Transmembrane helix</keyword>
<keyword evidence="3" id="KW-1185">Reference proteome</keyword>
<dbReference type="RefSeq" id="WP_127121448.1">
    <property type="nucleotide sequence ID" value="NZ_BHXQ01000002.1"/>
</dbReference>
<proteinExistence type="predicted"/>
<feature type="transmembrane region" description="Helical" evidence="1">
    <location>
        <begin position="7"/>
        <end position="24"/>
    </location>
</feature>
<accession>A0A401U7B5</accession>
<evidence type="ECO:0000313" key="3">
    <source>
        <dbReference type="Proteomes" id="UP000288227"/>
    </source>
</evidence>
<keyword evidence="1" id="KW-0472">Membrane</keyword>
<comment type="caution">
    <text evidence="2">The sequence shown here is derived from an EMBL/GenBank/DDBJ whole genome shotgun (WGS) entry which is preliminary data.</text>
</comment>
<sequence length="82" mass="9641">MNAQQRQYLFGAIFLAFGIFQLYQQRMLEFTLYSLAGLSFIFNQLASEPKLAQHKKSLVITTWIFIIATGLTFFYLLQFNYL</sequence>
<evidence type="ECO:0000313" key="2">
    <source>
        <dbReference type="EMBL" id="GCC50779.1"/>
    </source>
</evidence>
<dbReference type="AlphaFoldDB" id="A0A401U7B5"/>
<dbReference type="OrthoDB" id="982515at2"/>
<evidence type="ECO:0008006" key="4">
    <source>
        <dbReference type="Google" id="ProtNLM"/>
    </source>
</evidence>
<evidence type="ECO:0000256" key="1">
    <source>
        <dbReference type="SAM" id="Phobius"/>
    </source>
</evidence>
<protein>
    <recommendedName>
        <fullName evidence="4">DUF3953 domain-containing protein</fullName>
    </recommendedName>
</protein>
<dbReference type="EMBL" id="BHXQ01000002">
    <property type="protein sequence ID" value="GCC50779.1"/>
    <property type="molecule type" value="Genomic_DNA"/>
</dbReference>
<name>A0A401U7B5_9BACT</name>
<gene>
    <name evidence="2" type="ORF">SanaruYs_09970</name>
</gene>
<keyword evidence="1" id="KW-0812">Transmembrane</keyword>